<comment type="caution">
    <text evidence="7">Lacks conserved residue(s) required for the propagation of feature annotation.</text>
</comment>
<dbReference type="PANTHER" id="PTHR23417:SF14">
    <property type="entry name" value="PENTACOTRIPEPTIDE-REPEAT REGION OF PRORP DOMAIN-CONTAINING PROTEIN"/>
    <property type="match status" value="1"/>
</dbReference>
<dbReference type="GO" id="GO:0043527">
    <property type="term" value="C:tRNA methyltransferase complex"/>
    <property type="evidence" value="ECO:0007669"/>
    <property type="project" value="TreeGrafter"/>
</dbReference>
<dbReference type="OrthoDB" id="9802090at2"/>
<keyword evidence="10" id="KW-1185">Reference proteome</keyword>
<evidence type="ECO:0000313" key="9">
    <source>
        <dbReference type="EMBL" id="TDH59636.1"/>
    </source>
</evidence>
<dbReference type="InterPro" id="IPR029063">
    <property type="entry name" value="SAM-dependent_MTases_sf"/>
</dbReference>
<evidence type="ECO:0000256" key="3">
    <source>
        <dbReference type="ARBA" id="ARBA00022603"/>
    </source>
</evidence>
<comment type="caution">
    <text evidence="9">The sequence shown here is derived from an EMBL/GenBank/DDBJ whole genome shotgun (WGS) entry which is preliminary data.</text>
</comment>
<dbReference type="SUPFAM" id="SSF53335">
    <property type="entry name" value="S-adenosyl-L-methionine-dependent methyltransferases"/>
    <property type="match status" value="1"/>
</dbReference>
<sequence length="238" mass="26798">MTADRPPLAEGVPDRLYGRRRSHPLRARQQQLLDETLPRLRLDPARVADPRAAFGMPVEALWMEVGFGGGEHALAHVERNPRAGYIASEVFENGLCSLLSRLVAEREEATGALPPNLRLWPQDARHLLGLLPPASLDRLFLMFPDPWPKARHAKRRFVNPTLLPLVARALRPGGEWRIASDDPTYQAWVAEVMAAQDLFAVPPPAEARPEGWPPTRYEAKALREGRRPLYWSLIRRAG</sequence>
<keyword evidence="3 7" id="KW-0489">Methyltransferase</keyword>
<dbReference type="HAMAP" id="MF_01057">
    <property type="entry name" value="tRNA_methyltr_TrmB"/>
    <property type="match status" value="1"/>
</dbReference>
<feature type="binding site" evidence="7">
    <location>
        <position position="181"/>
    </location>
    <ligand>
        <name>substrate</name>
    </ligand>
</feature>
<comment type="catalytic activity">
    <reaction evidence="1 7">
        <text>guanosine(46) in tRNA + S-adenosyl-L-methionine = N(7)-methylguanosine(46) in tRNA + S-adenosyl-L-homocysteine</text>
        <dbReference type="Rhea" id="RHEA:42708"/>
        <dbReference type="Rhea" id="RHEA-COMP:10188"/>
        <dbReference type="Rhea" id="RHEA-COMP:10189"/>
        <dbReference type="ChEBI" id="CHEBI:57856"/>
        <dbReference type="ChEBI" id="CHEBI:59789"/>
        <dbReference type="ChEBI" id="CHEBI:74269"/>
        <dbReference type="ChEBI" id="CHEBI:74480"/>
        <dbReference type="EC" id="2.1.1.33"/>
    </reaction>
</comment>
<feature type="binding site" evidence="7">
    <location>
        <position position="145"/>
    </location>
    <ligand>
        <name>S-adenosyl-L-methionine</name>
        <dbReference type="ChEBI" id="CHEBI:59789"/>
    </ligand>
</feature>
<dbReference type="InterPro" id="IPR055361">
    <property type="entry name" value="tRNA_methyltr_TrmB_bact"/>
</dbReference>
<dbReference type="EMBL" id="SMSJ01000059">
    <property type="protein sequence ID" value="TDH59636.1"/>
    <property type="molecule type" value="Genomic_DNA"/>
</dbReference>
<dbReference type="Gene3D" id="3.40.50.150">
    <property type="entry name" value="Vaccinia Virus protein VP39"/>
    <property type="match status" value="1"/>
</dbReference>
<feature type="binding site" evidence="7">
    <location>
        <position position="89"/>
    </location>
    <ligand>
        <name>S-adenosyl-L-methionine</name>
        <dbReference type="ChEBI" id="CHEBI:59789"/>
    </ligand>
</feature>
<evidence type="ECO:0000256" key="8">
    <source>
        <dbReference type="SAM" id="MobiDB-lite"/>
    </source>
</evidence>
<evidence type="ECO:0000256" key="2">
    <source>
        <dbReference type="ARBA" id="ARBA00003015"/>
    </source>
</evidence>
<evidence type="ECO:0000256" key="5">
    <source>
        <dbReference type="ARBA" id="ARBA00022691"/>
    </source>
</evidence>
<feature type="binding site" evidence="7">
    <location>
        <position position="64"/>
    </location>
    <ligand>
        <name>S-adenosyl-L-methionine</name>
        <dbReference type="ChEBI" id="CHEBI:59789"/>
    </ligand>
</feature>
<protein>
    <recommendedName>
        <fullName evidence="7">tRNA (guanine-N(7)-)-methyltransferase</fullName>
        <ecNumber evidence="7">2.1.1.33</ecNumber>
    </recommendedName>
    <alternativeName>
        <fullName evidence="7">tRNA (guanine(46)-N(7))-methyltransferase</fullName>
    </alternativeName>
    <alternativeName>
        <fullName evidence="7">tRNA(m7G46)-methyltransferase</fullName>
    </alternativeName>
</protein>
<feature type="binding site" evidence="7">
    <location>
        <position position="123"/>
    </location>
    <ligand>
        <name>S-adenosyl-L-methionine</name>
        <dbReference type="ChEBI" id="CHEBI:59789"/>
    </ligand>
</feature>
<evidence type="ECO:0000256" key="6">
    <source>
        <dbReference type="ARBA" id="ARBA00022694"/>
    </source>
</evidence>
<evidence type="ECO:0000256" key="7">
    <source>
        <dbReference type="HAMAP-Rule" id="MF_01057"/>
    </source>
</evidence>
<comment type="similarity">
    <text evidence="7">Belongs to the class I-like SAM-binding methyltransferase superfamily. TrmB family.</text>
</comment>
<dbReference type="Proteomes" id="UP000295096">
    <property type="component" value="Unassembled WGS sequence"/>
</dbReference>
<dbReference type="UniPathway" id="UPA00989"/>
<feature type="binding site" evidence="7">
    <location>
        <begin position="215"/>
        <end position="218"/>
    </location>
    <ligand>
        <name>substrate</name>
    </ligand>
</feature>
<reference evidence="9 10" key="1">
    <citation type="journal article" date="2016" name="J. Microbiol.">
        <title>Dankookia rubra gen. nov., sp. nov., an alphaproteobacterium isolated from sediment of a shallow stream.</title>
        <authorList>
            <person name="Kim W.H."/>
            <person name="Kim D.H."/>
            <person name="Kang K."/>
            <person name="Ahn T.Y."/>
        </authorList>
    </citation>
    <scope>NUCLEOTIDE SEQUENCE [LARGE SCALE GENOMIC DNA]</scope>
    <source>
        <strain evidence="9 10">JCM30602</strain>
    </source>
</reference>
<dbReference type="GO" id="GO:0008176">
    <property type="term" value="F:tRNA (guanine(46)-N7)-methyltransferase activity"/>
    <property type="evidence" value="ECO:0007669"/>
    <property type="project" value="UniProtKB-UniRule"/>
</dbReference>
<dbReference type="AlphaFoldDB" id="A0A4R5QA50"/>
<evidence type="ECO:0000256" key="4">
    <source>
        <dbReference type="ARBA" id="ARBA00022679"/>
    </source>
</evidence>
<proteinExistence type="inferred from homology"/>
<comment type="pathway">
    <text evidence="7">tRNA modification; N(7)-methylguanine-tRNA biosynthesis.</text>
</comment>
<accession>A0A4R5QA50</accession>
<dbReference type="PROSITE" id="PS51625">
    <property type="entry name" value="SAM_MT_TRMB"/>
    <property type="match status" value="1"/>
</dbReference>
<dbReference type="InterPro" id="IPR003358">
    <property type="entry name" value="tRNA_(Gua-N-7)_MeTrfase_Trmb"/>
</dbReference>
<dbReference type="PANTHER" id="PTHR23417">
    <property type="entry name" value="3-DEOXY-D-MANNO-OCTULOSONIC-ACID TRANSFERASE/TRNA GUANINE-N 7 - -METHYLTRANSFERASE"/>
    <property type="match status" value="1"/>
</dbReference>
<dbReference type="Pfam" id="PF02390">
    <property type="entry name" value="Methyltransf_4"/>
    <property type="match status" value="1"/>
</dbReference>
<comment type="function">
    <text evidence="2 7">Catalyzes the formation of N(7)-methylguanine at position 46 (m7G46) in tRNA.</text>
</comment>
<evidence type="ECO:0000313" key="10">
    <source>
        <dbReference type="Proteomes" id="UP000295096"/>
    </source>
</evidence>
<gene>
    <name evidence="7 9" type="primary">trmB</name>
    <name evidence="9" type="ORF">E2C06_26400</name>
</gene>
<dbReference type="EC" id="2.1.1.33" evidence="7"/>
<dbReference type="RefSeq" id="WP_133291574.1">
    <property type="nucleotide sequence ID" value="NZ_SMSJ01000059.1"/>
</dbReference>
<feature type="region of interest" description="Disordered" evidence="8">
    <location>
        <begin position="1"/>
        <end position="30"/>
    </location>
</feature>
<keyword evidence="5 7" id="KW-0949">S-adenosyl-L-methionine</keyword>
<organism evidence="9 10">
    <name type="scientific">Dankookia rubra</name>
    <dbReference type="NCBI Taxonomy" id="1442381"/>
    <lineage>
        <taxon>Bacteria</taxon>
        <taxon>Pseudomonadati</taxon>
        <taxon>Pseudomonadota</taxon>
        <taxon>Alphaproteobacteria</taxon>
        <taxon>Acetobacterales</taxon>
        <taxon>Roseomonadaceae</taxon>
        <taxon>Dankookia</taxon>
    </lineage>
</organism>
<keyword evidence="6 7" id="KW-0819">tRNA processing</keyword>
<keyword evidence="4 7" id="KW-0808">Transferase</keyword>
<name>A0A4R5QA50_9PROT</name>
<feature type="binding site" evidence="7">
    <location>
        <position position="149"/>
    </location>
    <ligand>
        <name>substrate</name>
    </ligand>
</feature>
<evidence type="ECO:0000256" key="1">
    <source>
        <dbReference type="ARBA" id="ARBA00000142"/>
    </source>
</evidence>